<dbReference type="SUPFAM" id="SSF53448">
    <property type="entry name" value="Nucleotide-diphospho-sugar transferases"/>
    <property type="match status" value="1"/>
</dbReference>
<comment type="similarity">
    <text evidence="7">Belongs to the KdsB family.</text>
</comment>
<organism evidence="10 11">
    <name type="scientific">Aureimonas fodinaquatilis</name>
    <dbReference type="NCBI Taxonomy" id="2565783"/>
    <lineage>
        <taxon>Bacteria</taxon>
        <taxon>Pseudomonadati</taxon>
        <taxon>Pseudomonadota</taxon>
        <taxon>Alphaproteobacteria</taxon>
        <taxon>Hyphomicrobiales</taxon>
        <taxon>Aurantimonadaceae</taxon>
        <taxon>Aureimonas</taxon>
    </lineage>
</organism>
<dbReference type="SUPFAM" id="SSF53850">
    <property type="entry name" value="Periplasmic binding protein-like II"/>
    <property type="match status" value="1"/>
</dbReference>
<dbReference type="GO" id="GO:0009094">
    <property type="term" value="P:L-phenylalanine biosynthetic process"/>
    <property type="evidence" value="ECO:0007669"/>
    <property type="project" value="UniProtKB-UniPathway"/>
</dbReference>
<evidence type="ECO:0000256" key="5">
    <source>
        <dbReference type="ARBA" id="ARBA00023239"/>
    </source>
</evidence>
<keyword evidence="7" id="KW-0548">Nucleotidyltransferase</keyword>
<keyword evidence="11" id="KW-1185">Reference proteome</keyword>
<dbReference type="HAMAP" id="MF_00057">
    <property type="entry name" value="KdsB"/>
    <property type="match status" value="1"/>
</dbReference>
<dbReference type="PANTHER" id="PTHR21022">
    <property type="entry name" value="PREPHENATE DEHYDRATASE P PROTEIN"/>
    <property type="match status" value="1"/>
</dbReference>
<dbReference type="Gene3D" id="3.90.550.10">
    <property type="entry name" value="Spore Coat Polysaccharide Biosynthesis Protein SpsA, Chain A"/>
    <property type="match status" value="1"/>
</dbReference>
<dbReference type="PANTHER" id="PTHR21022:SF19">
    <property type="entry name" value="PREPHENATE DEHYDRATASE-RELATED"/>
    <property type="match status" value="1"/>
</dbReference>
<dbReference type="NCBIfam" id="NF003952">
    <property type="entry name" value="PRK05450.1-5"/>
    <property type="match status" value="1"/>
</dbReference>
<name>A0A5B0E4I8_9HYPH</name>
<dbReference type="CDD" id="cd02517">
    <property type="entry name" value="CMP-KDO-Synthetase"/>
    <property type="match status" value="1"/>
</dbReference>
<dbReference type="InterPro" id="IPR045865">
    <property type="entry name" value="ACT-like_dom_sf"/>
</dbReference>
<keyword evidence="5 10" id="KW-0456">Lyase</keyword>
<dbReference type="PROSITE" id="PS51171">
    <property type="entry name" value="PREPHENATE_DEHYDR_3"/>
    <property type="match status" value="1"/>
</dbReference>
<keyword evidence="7" id="KW-0808">Transferase</keyword>
<evidence type="ECO:0000256" key="1">
    <source>
        <dbReference type="ARBA" id="ARBA00004741"/>
    </source>
</evidence>
<dbReference type="GO" id="GO:0009103">
    <property type="term" value="P:lipopolysaccharide biosynthetic process"/>
    <property type="evidence" value="ECO:0007669"/>
    <property type="project" value="UniProtKB-UniRule"/>
</dbReference>
<dbReference type="CDD" id="cd04905">
    <property type="entry name" value="ACT_CM-PDT"/>
    <property type="match status" value="1"/>
</dbReference>
<proteinExistence type="inferred from homology"/>
<comment type="pathway">
    <text evidence="7">Nucleotide-sugar biosynthesis; CMP-3-deoxy-D-manno-octulosonate biosynthesis; CMP-3-deoxy-D-manno-octulosonate from 3-deoxy-D-manno-octulosonate and CTP: step 1/1.</text>
</comment>
<dbReference type="NCBIfam" id="NF003948">
    <property type="entry name" value="PRK05450.1-1"/>
    <property type="match status" value="1"/>
</dbReference>
<evidence type="ECO:0000259" key="9">
    <source>
        <dbReference type="PROSITE" id="PS51671"/>
    </source>
</evidence>
<dbReference type="EMBL" id="VTWH01000001">
    <property type="protein sequence ID" value="KAA0972339.1"/>
    <property type="molecule type" value="Genomic_DNA"/>
</dbReference>
<dbReference type="AlphaFoldDB" id="A0A5B0E4I8"/>
<evidence type="ECO:0000313" key="11">
    <source>
        <dbReference type="Proteomes" id="UP000324738"/>
    </source>
</evidence>
<evidence type="ECO:0000256" key="6">
    <source>
        <dbReference type="ARBA" id="ARBA00047848"/>
    </source>
</evidence>
<evidence type="ECO:0000256" key="7">
    <source>
        <dbReference type="HAMAP-Rule" id="MF_00057"/>
    </source>
</evidence>
<dbReference type="InterPro" id="IPR018528">
    <property type="entry name" value="Preph_deHydtase_CS"/>
</dbReference>
<dbReference type="NCBIfam" id="TIGR00466">
    <property type="entry name" value="kdsB"/>
    <property type="match status" value="1"/>
</dbReference>
<keyword evidence="2" id="KW-0028">Amino-acid biosynthesis</keyword>
<comment type="function">
    <text evidence="7">Activates KDO (a required 8-carbon sugar) for incorporation into bacterial lipopolysaccharide in Gram-negative bacteria.</text>
</comment>
<evidence type="ECO:0000256" key="4">
    <source>
        <dbReference type="ARBA" id="ARBA00023222"/>
    </source>
</evidence>
<dbReference type="CDD" id="cd13631">
    <property type="entry name" value="PBP2_Ct-PDT_like"/>
    <property type="match status" value="1"/>
</dbReference>
<dbReference type="Gene3D" id="3.30.70.260">
    <property type="match status" value="1"/>
</dbReference>
<gene>
    <name evidence="7" type="primary">kdsB</name>
    <name evidence="10" type="ORF">FPY71_04375</name>
</gene>
<protein>
    <recommendedName>
        <fullName evidence="7">3-deoxy-manno-octulosonate cytidylyltransferase</fullName>
        <ecNumber evidence="7">2.7.7.38</ecNumber>
    </recommendedName>
    <alternativeName>
        <fullName evidence="7">CMP-2-keto-3-deoxyoctulosonic acid synthase</fullName>
        <shortName evidence="7">CKS</shortName>
        <shortName evidence="7">CMP-KDO synthase</shortName>
    </alternativeName>
</protein>
<dbReference type="PROSITE" id="PS51671">
    <property type="entry name" value="ACT"/>
    <property type="match status" value="1"/>
</dbReference>
<dbReference type="GO" id="GO:0005737">
    <property type="term" value="C:cytoplasm"/>
    <property type="evidence" value="ECO:0007669"/>
    <property type="project" value="UniProtKB-SubCell"/>
</dbReference>
<feature type="domain" description="ACT" evidence="9">
    <location>
        <begin position="442"/>
        <end position="519"/>
    </location>
</feature>
<dbReference type="Gene3D" id="3.40.190.10">
    <property type="entry name" value="Periplasmic binding protein-like II"/>
    <property type="match status" value="2"/>
</dbReference>
<dbReference type="InterPro" id="IPR002912">
    <property type="entry name" value="ACT_dom"/>
</dbReference>
<keyword evidence="4" id="KW-0584">Phenylalanine biosynthesis</keyword>
<feature type="domain" description="Prephenate dehydratase" evidence="8">
    <location>
        <begin position="248"/>
        <end position="423"/>
    </location>
</feature>
<sequence length="525" mass="56696">MRSLVLIPARLASTRLPDKPLADIAGKPMIVRVAERATAAEVGRVVVATDSPEILKAVTEAGFEAVLTGSGHPSGSDRVFEALNIIDPQREYDTIVNVQGDLPAIEPEAVRAVLRPLEDPGCDIATVAVAFEGGSDAKNPNVVKLVGSRISSSRLRALYFTRASAPSGAGPLYHHVGIYAYRRAALERFVALGASPLEQRESLEQLRALEAGMRIDAELVDTVPLGVDTPAQLEEARALYIPAGGTNRISFQGEPGANSDTACRSMYPHMKPLPCDTFEEAFSAVIKGDADLAMIPIENTIAGRVADIHHLLPISDLRIVAEFFLPIRFQLMAKPGTRLEDIREVHSHIHALGQCRGILRANGWRGVVSADTAGAARIVSEMPERHVAAFAPRLAAELYGLEILAENVEDAEHNTTRFVILSRKGKEERALWAPHGPQVLTTFLFEVRNIPAALYKAMGGFATNGINMTKLESYQLGGAFTATQFYADIEGHPDDEGVAHALEELGFFTKRLTILGVYPAAGNRP</sequence>
<dbReference type="Pfam" id="PF02348">
    <property type="entry name" value="CTP_transf_3"/>
    <property type="match status" value="1"/>
</dbReference>
<comment type="catalytic activity">
    <reaction evidence="6">
        <text>prephenate + H(+) = 3-phenylpyruvate + CO2 + H2O</text>
        <dbReference type="Rhea" id="RHEA:21648"/>
        <dbReference type="ChEBI" id="CHEBI:15377"/>
        <dbReference type="ChEBI" id="CHEBI:15378"/>
        <dbReference type="ChEBI" id="CHEBI:16526"/>
        <dbReference type="ChEBI" id="CHEBI:18005"/>
        <dbReference type="ChEBI" id="CHEBI:29934"/>
        <dbReference type="EC" id="4.2.1.51"/>
    </reaction>
</comment>
<dbReference type="GO" id="GO:0004664">
    <property type="term" value="F:prephenate dehydratase activity"/>
    <property type="evidence" value="ECO:0007669"/>
    <property type="project" value="UniProtKB-EC"/>
</dbReference>
<dbReference type="UniPathway" id="UPA00121">
    <property type="reaction ID" value="UER00345"/>
</dbReference>
<evidence type="ECO:0000313" key="10">
    <source>
        <dbReference type="EMBL" id="KAA0972339.1"/>
    </source>
</evidence>
<evidence type="ECO:0000256" key="2">
    <source>
        <dbReference type="ARBA" id="ARBA00022605"/>
    </source>
</evidence>
<dbReference type="GO" id="GO:0033468">
    <property type="term" value="P:CMP-keto-3-deoxy-D-manno-octulosonic acid biosynthetic process"/>
    <property type="evidence" value="ECO:0007669"/>
    <property type="project" value="UniProtKB-UniRule"/>
</dbReference>
<comment type="pathway">
    <text evidence="1">Amino-acid biosynthesis; L-phenylalanine biosynthesis; phenylpyruvate from prephenate: step 1/1.</text>
</comment>
<dbReference type="Proteomes" id="UP000324738">
    <property type="component" value="Unassembled WGS sequence"/>
</dbReference>
<dbReference type="UniPathway" id="UPA00358">
    <property type="reaction ID" value="UER00476"/>
</dbReference>
<keyword evidence="7" id="KW-0448">Lipopolysaccharide biosynthesis</keyword>
<dbReference type="PROSITE" id="PS00857">
    <property type="entry name" value="PREPHENATE_DEHYDR_1"/>
    <property type="match status" value="1"/>
</dbReference>
<comment type="subcellular location">
    <subcellularLocation>
        <location evidence="7">Cytoplasm</location>
    </subcellularLocation>
</comment>
<dbReference type="SUPFAM" id="SSF55021">
    <property type="entry name" value="ACT-like"/>
    <property type="match status" value="1"/>
</dbReference>
<accession>A0A5B0E4I8</accession>
<comment type="caution">
    <text evidence="10">The sequence shown here is derived from an EMBL/GenBank/DDBJ whole genome shotgun (WGS) entry which is preliminary data.</text>
</comment>
<dbReference type="InterPro" id="IPR004528">
    <property type="entry name" value="KdsB"/>
</dbReference>
<dbReference type="EC" id="2.7.7.38" evidence="7"/>
<evidence type="ECO:0000256" key="3">
    <source>
        <dbReference type="ARBA" id="ARBA00023141"/>
    </source>
</evidence>
<dbReference type="GO" id="GO:0008690">
    <property type="term" value="F:3-deoxy-manno-octulosonate cytidylyltransferase activity"/>
    <property type="evidence" value="ECO:0007669"/>
    <property type="project" value="UniProtKB-UniRule"/>
</dbReference>
<reference evidence="10 11" key="1">
    <citation type="submission" date="2019-08" db="EMBL/GenBank/DDBJ databases">
        <title>Aureimonas fodiniaquatilis sp. nov., isolated from a coal mine wastewater.</title>
        <authorList>
            <person name="Kim W."/>
        </authorList>
    </citation>
    <scope>NUCLEOTIDE SEQUENCE [LARGE SCALE GENOMIC DNA]</scope>
    <source>
        <strain evidence="10 11">CAU 1482</strain>
    </source>
</reference>
<comment type="catalytic activity">
    <reaction evidence="7">
        <text>3-deoxy-alpha-D-manno-oct-2-ulosonate + CTP = CMP-3-deoxy-beta-D-manno-octulosonate + diphosphate</text>
        <dbReference type="Rhea" id="RHEA:23448"/>
        <dbReference type="ChEBI" id="CHEBI:33019"/>
        <dbReference type="ChEBI" id="CHEBI:37563"/>
        <dbReference type="ChEBI" id="CHEBI:85986"/>
        <dbReference type="ChEBI" id="CHEBI:85987"/>
        <dbReference type="EC" id="2.7.7.38"/>
    </reaction>
</comment>
<dbReference type="Pfam" id="PF00800">
    <property type="entry name" value="PDT"/>
    <property type="match status" value="1"/>
</dbReference>
<keyword evidence="3" id="KW-0057">Aromatic amino acid biosynthesis</keyword>
<dbReference type="InterPro" id="IPR001086">
    <property type="entry name" value="Preph_deHydtase"/>
</dbReference>
<dbReference type="OrthoDB" id="9802281at2"/>
<dbReference type="InterPro" id="IPR029044">
    <property type="entry name" value="Nucleotide-diphossugar_trans"/>
</dbReference>
<keyword evidence="7" id="KW-0963">Cytoplasm</keyword>
<dbReference type="NCBIfam" id="NF008866">
    <property type="entry name" value="PRK11899.1"/>
    <property type="match status" value="1"/>
</dbReference>
<evidence type="ECO:0000259" key="8">
    <source>
        <dbReference type="PROSITE" id="PS51171"/>
    </source>
</evidence>
<dbReference type="InterPro" id="IPR003329">
    <property type="entry name" value="Cytidylyl_trans"/>
</dbReference>